<gene>
    <name evidence="2" type="ORF">IDH45_22675</name>
</gene>
<dbReference type="EMBL" id="JACXJA010000033">
    <property type="protein sequence ID" value="MBD2864790.1"/>
    <property type="molecule type" value="Genomic_DNA"/>
</dbReference>
<accession>A0A927CFE9</accession>
<reference evidence="2" key="1">
    <citation type="submission" date="2020-09" db="EMBL/GenBank/DDBJ databases">
        <title>A novel bacterium of genus Paenibacillus, isolated from South China Sea.</title>
        <authorList>
            <person name="Huang H."/>
            <person name="Mo K."/>
            <person name="Hu Y."/>
        </authorList>
    </citation>
    <scope>NUCLEOTIDE SEQUENCE</scope>
    <source>
        <strain evidence="2">IB182363</strain>
    </source>
</reference>
<dbReference type="RefSeq" id="WP_190930414.1">
    <property type="nucleotide sequence ID" value="NZ_JACXJA010000033.1"/>
</dbReference>
<dbReference type="InterPro" id="IPR035069">
    <property type="entry name" value="TTHA1013/TTHA0281-like"/>
</dbReference>
<dbReference type="AlphaFoldDB" id="A0A927CFE9"/>
<feature type="domain" description="HicB-like antitoxin of toxin-antitoxin system" evidence="1">
    <location>
        <begin position="6"/>
        <end position="107"/>
    </location>
</feature>
<organism evidence="2 3">
    <name type="scientific">Paenibacillus oceani</name>
    <dbReference type="NCBI Taxonomy" id="2772510"/>
    <lineage>
        <taxon>Bacteria</taxon>
        <taxon>Bacillati</taxon>
        <taxon>Bacillota</taxon>
        <taxon>Bacilli</taxon>
        <taxon>Bacillales</taxon>
        <taxon>Paenibacillaceae</taxon>
        <taxon>Paenibacillus</taxon>
    </lineage>
</organism>
<evidence type="ECO:0000313" key="3">
    <source>
        <dbReference type="Proteomes" id="UP000639396"/>
    </source>
</evidence>
<dbReference type="PANTHER" id="PTHR34504">
    <property type="entry name" value="ANTITOXIN HICB"/>
    <property type="match status" value="1"/>
</dbReference>
<dbReference type="InterPro" id="IPR031807">
    <property type="entry name" value="HicB-like"/>
</dbReference>
<comment type="caution">
    <text evidence="2">The sequence shown here is derived from an EMBL/GenBank/DDBJ whole genome shotgun (WGS) entry which is preliminary data.</text>
</comment>
<dbReference type="SUPFAM" id="SSF143100">
    <property type="entry name" value="TTHA1013/TTHA0281-like"/>
    <property type="match status" value="1"/>
</dbReference>
<name>A0A927CFE9_9BACL</name>
<proteinExistence type="predicted"/>
<sequence>MDRYVFPALFESEEGVPGYTVSFPDLPGCHTEGDTLEEALSMAREALGLHLYGMEEDGDEIPVASAPGKLQPVEDGFYTLIEVRTGPVRDKQLNKSVTKNVTLPRWLELEATKAELNFSQVLQHALKQELRIFDKNAK</sequence>
<protein>
    <submittedName>
        <fullName evidence="2">Type II toxin-antitoxin system HicB family antitoxin</fullName>
    </submittedName>
</protein>
<evidence type="ECO:0000313" key="2">
    <source>
        <dbReference type="EMBL" id="MBD2864790.1"/>
    </source>
</evidence>
<dbReference type="Proteomes" id="UP000639396">
    <property type="component" value="Unassembled WGS sequence"/>
</dbReference>
<keyword evidence="3" id="KW-1185">Reference proteome</keyword>
<dbReference type="Gene3D" id="3.30.160.250">
    <property type="match status" value="1"/>
</dbReference>
<dbReference type="InterPro" id="IPR051404">
    <property type="entry name" value="TA_system_antitoxin"/>
</dbReference>
<dbReference type="Pfam" id="PF15919">
    <property type="entry name" value="HicB_lk_antitox"/>
    <property type="match status" value="1"/>
</dbReference>
<evidence type="ECO:0000259" key="1">
    <source>
        <dbReference type="Pfam" id="PF15919"/>
    </source>
</evidence>
<dbReference type="PANTHER" id="PTHR34504:SF4">
    <property type="entry name" value="ANTITOXIN HICB"/>
    <property type="match status" value="1"/>
</dbReference>